<comment type="caution">
    <text evidence="1">The sequence shown here is derived from an EMBL/GenBank/DDBJ whole genome shotgun (WGS) entry which is preliminary data.</text>
</comment>
<dbReference type="PANTHER" id="PTHR33437">
    <property type="entry name" value="OS06G0361200 PROTEIN"/>
    <property type="match status" value="1"/>
</dbReference>
<sequence length="177" mass="20631">MMKLTNTKQLKGEPVIDYINRWRALSLDCKDQLTKLSAVEMCTQGMHWGLHYILQGIKPRTFEELATCAHDMELSIVSRGIEDFRVPEVRKDKKETKSVEKDEGSERPCLTLKERHEQVYPFPDSDIADMLKQLLEKQLTQLPKCKRPEQAGKVDDPNYCKYHRVISHPVEKCFVLK</sequence>
<dbReference type="OrthoDB" id="1729438at2759"/>
<organism evidence="1 2">
    <name type="scientific">Cucumis melo var. makuwa</name>
    <name type="common">Oriental melon</name>
    <dbReference type="NCBI Taxonomy" id="1194695"/>
    <lineage>
        <taxon>Eukaryota</taxon>
        <taxon>Viridiplantae</taxon>
        <taxon>Streptophyta</taxon>
        <taxon>Embryophyta</taxon>
        <taxon>Tracheophyta</taxon>
        <taxon>Spermatophyta</taxon>
        <taxon>Magnoliopsida</taxon>
        <taxon>eudicotyledons</taxon>
        <taxon>Gunneridae</taxon>
        <taxon>Pentapetalae</taxon>
        <taxon>rosids</taxon>
        <taxon>fabids</taxon>
        <taxon>Cucurbitales</taxon>
        <taxon>Cucurbitaceae</taxon>
        <taxon>Benincaseae</taxon>
        <taxon>Cucumis</taxon>
    </lineage>
</organism>
<evidence type="ECO:0000313" key="1">
    <source>
        <dbReference type="EMBL" id="KAA0041104.1"/>
    </source>
</evidence>
<protein>
    <submittedName>
        <fullName evidence="1">Ty3-gypsy retrotransposon protein</fullName>
    </submittedName>
</protein>
<dbReference type="EMBL" id="SSTE01016683">
    <property type="protein sequence ID" value="KAA0041104.1"/>
    <property type="molecule type" value="Genomic_DNA"/>
</dbReference>
<evidence type="ECO:0000313" key="2">
    <source>
        <dbReference type="Proteomes" id="UP000321393"/>
    </source>
</evidence>
<proteinExistence type="predicted"/>
<name>A0A5A7TCB4_CUCMM</name>
<dbReference type="AlphaFoldDB" id="A0A5A7TCB4"/>
<gene>
    <name evidence="1" type="ORF">E6C27_scaffold128G00070</name>
</gene>
<dbReference type="Proteomes" id="UP000321393">
    <property type="component" value="Unassembled WGS sequence"/>
</dbReference>
<dbReference type="PANTHER" id="PTHR33437:SF2">
    <property type="entry name" value="OS06G0361200 PROTEIN"/>
    <property type="match status" value="1"/>
</dbReference>
<accession>A0A5A7TCB4</accession>
<reference evidence="1 2" key="1">
    <citation type="submission" date="2019-08" db="EMBL/GenBank/DDBJ databases">
        <title>Draft genome sequences of two oriental melons (Cucumis melo L. var makuwa).</title>
        <authorList>
            <person name="Kwon S.-Y."/>
        </authorList>
    </citation>
    <scope>NUCLEOTIDE SEQUENCE [LARGE SCALE GENOMIC DNA]</scope>
    <source>
        <strain evidence="2">cv. SW 3</strain>
        <tissue evidence="1">Leaf</tissue>
    </source>
</reference>